<keyword evidence="2" id="KW-1185">Reference proteome</keyword>
<dbReference type="AlphaFoldDB" id="A0A291IRX8"/>
<dbReference type="Proteomes" id="UP000232227">
    <property type="component" value="Chromosome"/>
</dbReference>
<name>A0A291IRX8_9MOLU</name>
<dbReference type="KEGG" id="mlac:CP520_01920"/>
<protein>
    <submittedName>
        <fullName evidence="1">Uncharacterized protein</fullName>
    </submittedName>
</protein>
<proteinExistence type="predicted"/>
<accession>A0A291IRX8</accession>
<organism evidence="1 2">
    <name type="scientific">Mesoplasma lactucae ATCC 49193</name>
    <dbReference type="NCBI Taxonomy" id="81460"/>
    <lineage>
        <taxon>Bacteria</taxon>
        <taxon>Bacillati</taxon>
        <taxon>Mycoplasmatota</taxon>
        <taxon>Mollicutes</taxon>
        <taxon>Entomoplasmatales</taxon>
        <taxon>Entomoplasmataceae</taxon>
        <taxon>Mesoplasma</taxon>
    </lineage>
</organism>
<evidence type="ECO:0000313" key="1">
    <source>
        <dbReference type="EMBL" id="ATG97504.1"/>
    </source>
</evidence>
<dbReference type="RefSeq" id="WP_096862792.1">
    <property type="nucleotide sequence ID" value="NZ_CP023668.1"/>
</dbReference>
<dbReference type="EMBL" id="CP023668">
    <property type="protein sequence ID" value="ATG97504.1"/>
    <property type="molecule type" value="Genomic_DNA"/>
</dbReference>
<gene>
    <name evidence="1" type="ORF">CP520_01920</name>
</gene>
<sequence length="575" mass="64418">MVGTTDIELKRISNANLKLTNLTHIQVQKKKTSTWLTILKWIGISVLAGALAAVGQAWASAGMIALGASQVAVTTVAVLTSASIEFGVMQIADAIEGNVTVGGTLLNALPFLGIGKAIGQGTKLAKVLKTAKVNGLLKEMNIAEKEIKSLDQLARLMENKNVISSLTKQTYNFGTKKESYSTLMKYLSDASTSKGINQASRNIANGAKYTANGVNDLLEFNALLKKVSPELFPHVEGKYYKIADNLVKGTEKNLNVFERTPKVLLDKDKFAKLLKNIPLKSPHESEKVVWALYGMKQAAYIQERLLNKISRLGRNINKFFEVINPTYWLKKEIKKIVSGLKDETVKLIEKQVAKNSNNSNKALVDKINKINGIDFATTLRTASENVDNLLIDVDSKWIMAYKFKKVMDDYVVAIYFQNTKYLPQIYKWDEKQFNSWVKATTDRKIIDKYYSDNMEMQNHAKTSYFNAATNFMPTIVKEFINNVYNTFMHIKKLKGLSTSVKSVEFYRNAASDVKEYTKNEILGFGASLMFTTTAIDKEKTGSGKSGNGSKGYFYYNNRFQNVSTYNEMLEKGRIL</sequence>
<reference evidence="1 2" key="1">
    <citation type="submission" date="2017-09" db="EMBL/GenBank/DDBJ databases">
        <title>SPAdes assembly of the Mesoplasma lactucae genome.</title>
        <authorList>
            <person name="Knight T.F."/>
            <person name="Rubinstein R."/>
            <person name="Citino T."/>
        </authorList>
    </citation>
    <scope>NUCLEOTIDE SEQUENCE [LARGE SCALE GENOMIC DNA]</scope>
    <source>
        <strain evidence="1 2">831-C4</strain>
    </source>
</reference>
<evidence type="ECO:0000313" key="2">
    <source>
        <dbReference type="Proteomes" id="UP000232227"/>
    </source>
</evidence>